<dbReference type="PATRIC" id="fig|997883.3.peg.2991"/>
<comment type="caution">
    <text evidence="2">The sequence shown here is derived from an EMBL/GenBank/DDBJ whole genome shotgun (WGS) entry which is preliminary data.</text>
</comment>
<reference evidence="2 3" key="1">
    <citation type="submission" date="2012-02" db="EMBL/GenBank/DDBJ databases">
        <title>The Genome Sequence of Bacteroides fragilis CL07T12C05.</title>
        <authorList>
            <consortium name="The Broad Institute Genome Sequencing Platform"/>
            <person name="Earl A."/>
            <person name="Ward D."/>
            <person name="Feldgarden M."/>
            <person name="Gevers D."/>
            <person name="Zitomersky N.L."/>
            <person name="Coyne M.J."/>
            <person name="Comstock L.E."/>
            <person name="Young S.K."/>
            <person name="Zeng Q."/>
            <person name="Gargeya S."/>
            <person name="Fitzgerald M."/>
            <person name="Haas B."/>
            <person name="Abouelleil A."/>
            <person name="Alvarado L."/>
            <person name="Arachchi H.M."/>
            <person name="Berlin A."/>
            <person name="Chapman S.B."/>
            <person name="Gearin G."/>
            <person name="Goldberg J."/>
            <person name="Griggs A."/>
            <person name="Gujja S."/>
            <person name="Hansen M."/>
            <person name="Heiman D."/>
            <person name="Howarth C."/>
            <person name="Larimer J."/>
            <person name="Lui A."/>
            <person name="MacDonald P.J.P."/>
            <person name="McCowen C."/>
            <person name="Montmayeur A."/>
            <person name="Murphy C."/>
            <person name="Neiman D."/>
            <person name="Pearson M."/>
            <person name="Priest M."/>
            <person name="Roberts A."/>
            <person name="Saif S."/>
            <person name="Shea T."/>
            <person name="Sisk P."/>
            <person name="Stolte C."/>
            <person name="Sykes S."/>
            <person name="Wortman J."/>
            <person name="Nusbaum C."/>
            <person name="Birren B."/>
        </authorList>
    </citation>
    <scope>NUCLEOTIDE SEQUENCE [LARGE SCALE GENOMIC DNA]</scope>
    <source>
        <strain evidence="2 3">CL07T12C05</strain>
    </source>
</reference>
<protein>
    <recommendedName>
        <fullName evidence="1">MACPF domain-containing protein</fullName>
    </recommendedName>
</protein>
<dbReference type="EMBL" id="AGXN01000015">
    <property type="protein sequence ID" value="EIY94703.1"/>
    <property type="molecule type" value="Genomic_DNA"/>
</dbReference>
<dbReference type="PROSITE" id="PS51257">
    <property type="entry name" value="PROKAR_LIPOPROTEIN"/>
    <property type="match status" value="1"/>
</dbReference>
<dbReference type="Proteomes" id="UP000003879">
    <property type="component" value="Unassembled WGS sequence"/>
</dbReference>
<accession>A0A0E2B019</accession>
<name>A0A0E2B019_BACFG</name>
<feature type="domain" description="MACPF" evidence="1">
    <location>
        <begin position="59"/>
        <end position="380"/>
    </location>
</feature>
<evidence type="ECO:0000259" key="1">
    <source>
        <dbReference type="PROSITE" id="PS51412"/>
    </source>
</evidence>
<gene>
    <name evidence="2" type="ORF">HMPREF1056_02880</name>
</gene>
<evidence type="ECO:0000313" key="3">
    <source>
        <dbReference type="Proteomes" id="UP000003879"/>
    </source>
</evidence>
<organism evidence="2 3">
    <name type="scientific">Bacteroides fragilis CL07T12C05</name>
    <dbReference type="NCBI Taxonomy" id="997883"/>
    <lineage>
        <taxon>Bacteria</taxon>
        <taxon>Pseudomonadati</taxon>
        <taxon>Bacteroidota</taxon>
        <taxon>Bacteroidia</taxon>
        <taxon>Bacteroidales</taxon>
        <taxon>Bacteroidaceae</taxon>
        <taxon>Bacteroides</taxon>
    </lineage>
</organism>
<dbReference type="InterPro" id="IPR020864">
    <property type="entry name" value="MACPF"/>
</dbReference>
<dbReference type="AlphaFoldDB" id="A0A0E2B019"/>
<dbReference type="Pfam" id="PF01823">
    <property type="entry name" value="MACPF"/>
    <property type="match status" value="1"/>
</dbReference>
<proteinExistence type="predicted"/>
<dbReference type="PROSITE" id="PS51412">
    <property type="entry name" value="MACPF_2"/>
    <property type="match status" value="1"/>
</dbReference>
<evidence type="ECO:0000313" key="2">
    <source>
        <dbReference type="EMBL" id="EIY94703.1"/>
    </source>
</evidence>
<dbReference type="RefSeq" id="WP_005793337.1">
    <property type="nucleotide sequence ID" value="NZ_JH724215.1"/>
</dbReference>
<sequence length="506" mass="57127">MKREEISYKNYSKLLIKLSLLGISFIIVSCNKTDLITDNPNNELGQLPQENGITIKTITYSPQITRSSGDGANDLIGYGYNCLYATGDNPNGAANKVIDLKRFESGVGIDPMTGEKKIFPKGIIEESIMHGDVTATEIFEKSKKEFKKSISAKGKLKLGFLPWGGIQFSAEYDSNFETKDEYSFYKMDIIRNVRRLYLSSSSIERLKYFLTDEFRYALKHASGTEIINDYGTHVLVDFVLGGKLSVVTSAIDHSDNKDELFKFSTKIFKIISASASSSISKSNYLKNTSLTILQAGGSEIQAVKRYIEEDGTINSDIFNYKEWIKSINKETSVLVASDTKKMIGIWELTDDPKIKTKILAELEKRGNNLGIIGSKSGEIVTGKSTPMYKLQNEKTGELAKAPNDRGYKFPLYCQGEYGKEMTGIGFMNYLLSYRDFQPYQSAPASNDEKSWSIKFTPDGYITVLNKHLNKFLCTDYKFRTISEDDTNSRLWIPRYTLNMWDDDTIQ</sequence>
<dbReference type="HOGENOM" id="CLU_612019_0_0_10"/>